<evidence type="ECO:0000313" key="2">
    <source>
        <dbReference type="Proteomes" id="UP000031967"/>
    </source>
</evidence>
<name>A0ABR5AH82_9BACL</name>
<protein>
    <submittedName>
        <fullName evidence="1">Uncharacterized protein</fullName>
    </submittedName>
</protein>
<evidence type="ECO:0000313" key="1">
    <source>
        <dbReference type="EMBL" id="KIL40423.1"/>
    </source>
</evidence>
<sequence>MTEVFLYALKQVENETSAEAEIAKDYLAAIRSILLMGRRQIIILDSPVDNFPFHIKKVE</sequence>
<dbReference type="Proteomes" id="UP000031967">
    <property type="component" value="Unassembled WGS sequence"/>
</dbReference>
<proteinExistence type="predicted"/>
<accession>A0ABR5AH82</accession>
<dbReference type="EMBL" id="JXAK01000021">
    <property type="protein sequence ID" value="KIL40423.1"/>
    <property type="molecule type" value="Genomic_DNA"/>
</dbReference>
<comment type="caution">
    <text evidence="1">The sequence shown here is derived from an EMBL/GenBank/DDBJ whole genome shotgun (WGS) entry which is preliminary data.</text>
</comment>
<reference evidence="1 2" key="1">
    <citation type="submission" date="2014-12" db="EMBL/GenBank/DDBJ databases">
        <title>Draft genome sequence of Paenibacillus kamchatkensis strain B-2647.</title>
        <authorList>
            <person name="Karlyshev A.V."/>
            <person name="Kudryashova E.B."/>
        </authorList>
    </citation>
    <scope>NUCLEOTIDE SEQUENCE [LARGE SCALE GENOMIC DNA]</scope>
    <source>
        <strain evidence="1 2">VKM B-2647</strain>
    </source>
</reference>
<keyword evidence="2" id="KW-1185">Reference proteome</keyword>
<gene>
    <name evidence="1" type="ORF">SD70_13465</name>
</gene>
<organism evidence="1 2">
    <name type="scientific">Gordoniibacillus kamchatkensis</name>
    <dbReference type="NCBI Taxonomy" id="1590651"/>
    <lineage>
        <taxon>Bacteria</taxon>
        <taxon>Bacillati</taxon>
        <taxon>Bacillota</taxon>
        <taxon>Bacilli</taxon>
        <taxon>Bacillales</taxon>
        <taxon>Paenibacillaceae</taxon>
        <taxon>Gordoniibacillus</taxon>
    </lineage>
</organism>